<dbReference type="GO" id="GO:0030515">
    <property type="term" value="F:snoRNA binding"/>
    <property type="evidence" value="ECO:0007669"/>
    <property type="project" value="InterPro"/>
</dbReference>
<evidence type="ECO:0000256" key="7">
    <source>
        <dbReference type="HAMAP-Rule" id="MF_00803"/>
    </source>
</evidence>
<feature type="region of interest" description="Disordered" evidence="8">
    <location>
        <begin position="26"/>
        <end position="55"/>
    </location>
</feature>
<evidence type="ECO:0000256" key="2">
    <source>
        <dbReference type="ARBA" id="ARBA00009462"/>
    </source>
</evidence>
<name>D7EBH0_METEZ</name>
<dbReference type="HOGENOM" id="CLU_196480_1_0_2"/>
<evidence type="ECO:0000256" key="3">
    <source>
        <dbReference type="ARBA" id="ARBA00018821"/>
    </source>
</evidence>
<evidence type="ECO:0000256" key="4">
    <source>
        <dbReference type="ARBA" id="ARBA00022517"/>
    </source>
</evidence>
<dbReference type="HAMAP" id="MF_00803">
    <property type="entry name" value="Nop10"/>
    <property type="match status" value="1"/>
</dbReference>
<accession>D7EBH0</accession>
<dbReference type="PANTHER" id="PTHR13305">
    <property type="entry name" value="RIBOSOME BIOGENESIS PROTEIN NOP10"/>
    <property type="match status" value="1"/>
</dbReference>
<keyword evidence="4 7" id="KW-0690">Ribosome biogenesis</keyword>
<dbReference type="InterPro" id="IPR023532">
    <property type="entry name" value="Nop10_arc-typ"/>
</dbReference>
<dbReference type="RefSeq" id="WP_013195377.1">
    <property type="nucleotide sequence ID" value="NC_014253.1"/>
</dbReference>
<dbReference type="KEGG" id="mev:Metev_1982"/>
<organism evidence="9 10">
    <name type="scientific">Methanohalobium evestigatum (strain ATCC BAA-1072 / DSM 3721 / NBRC 107634 / OCM 161 / Z-7303)</name>
    <dbReference type="NCBI Taxonomy" id="644295"/>
    <lineage>
        <taxon>Archaea</taxon>
        <taxon>Methanobacteriati</taxon>
        <taxon>Methanobacteriota</taxon>
        <taxon>Stenosarchaea group</taxon>
        <taxon>Methanomicrobia</taxon>
        <taxon>Methanosarcinales</taxon>
        <taxon>Methanosarcinaceae</taxon>
        <taxon>Methanohalobium</taxon>
    </lineage>
</organism>
<comment type="function">
    <text evidence="1 7">Involved in ribosome biogenesis; more specifically in 18S rRNA pseudouridylation and in cleavage of pre-rRNA.</text>
</comment>
<dbReference type="GeneID" id="9347641"/>
<dbReference type="PANTHER" id="PTHR13305:SF0">
    <property type="entry name" value="H_ACA RIBONUCLEOPROTEIN COMPLEX SUBUNIT 3"/>
    <property type="match status" value="1"/>
</dbReference>
<reference evidence="9 10" key="1">
    <citation type="submission" date="2010-06" db="EMBL/GenBank/DDBJ databases">
        <title>Complete sequence chromosome of Methanohalobium evestigatum Z-7303.</title>
        <authorList>
            <consortium name="US DOE Joint Genome Institute"/>
            <person name="Lucas S."/>
            <person name="Copeland A."/>
            <person name="Lapidus A."/>
            <person name="Cheng J.-F."/>
            <person name="Bruce D."/>
            <person name="Goodwin L."/>
            <person name="Pitluck S."/>
            <person name="Saunders E."/>
            <person name="Detter J.C."/>
            <person name="Han C."/>
            <person name="Tapia R."/>
            <person name="Land M."/>
            <person name="Hauser L."/>
            <person name="Kyrpides N."/>
            <person name="Mikhailova N."/>
            <person name="Sieprawska-Lupa M."/>
            <person name="Whitman W.B."/>
            <person name="Anderson I."/>
            <person name="Woyke T."/>
        </authorList>
    </citation>
    <scope>NUCLEOTIDE SEQUENCE [LARGE SCALE GENOMIC DNA]</scope>
    <source>
        <strain evidence="10">ATCC BAA-1072 / DSM 3721 / NBRC 107634 / OCM 161 / Z-7303</strain>
    </source>
</reference>
<dbReference type="GO" id="GO:0001522">
    <property type="term" value="P:pseudouridine synthesis"/>
    <property type="evidence" value="ECO:0007669"/>
    <property type="project" value="InterPro"/>
</dbReference>
<gene>
    <name evidence="7" type="primary">nop10</name>
    <name evidence="9" type="ordered locus">Metev_1982</name>
</gene>
<dbReference type="AlphaFoldDB" id="D7EBH0"/>
<dbReference type="NCBIfam" id="NF009623">
    <property type="entry name" value="PRK13130.1"/>
    <property type="match status" value="1"/>
</dbReference>
<dbReference type="Pfam" id="PF04135">
    <property type="entry name" value="Nop10p"/>
    <property type="match status" value="1"/>
</dbReference>
<dbReference type="InterPro" id="IPR036756">
    <property type="entry name" value="H/ACA_rnp_Nop10_sf"/>
</dbReference>
<dbReference type="OrthoDB" id="7259at2157"/>
<dbReference type="GO" id="GO:0006364">
    <property type="term" value="P:rRNA processing"/>
    <property type="evidence" value="ECO:0007669"/>
    <property type="project" value="UniProtKB-UniRule"/>
</dbReference>
<evidence type="ECO:0000256" key="5">
    <source>
        <dbReference type="ARBA" id="ARBA00022552"/>
    </source>
</evidence>
<dbReference type="Proteomes" id="UP000000391">
    <property type="component" value="Chromosome"/>
</dbReference>
<keyword evidence="10" id="KW-1185">Reference proteome</keyword>
<keyword evidence="5 7" id="KW-0698">rRNA processing</keyword>
<protein>
    <recommendedName>
        <fullName evidence="3 7">Ribosome biogenesis protein Nop10</fullName>
    </recommendedName>
</protein>
<dbReference type="InterPro" id="IPR007264">
    <property type="entry name" value="H/ACA_rnp_Nop10"/>
</dbReference>
<evidence type="ECO:0000313" key="9">
    <source>
        <dbReference type="EMBL" id="ADI74812.1"/>
    </source>
</evidence>
<dbReference type="Gene3D" id="2.20.28.40">
    <property type="entry name" value="H/ACA ribonucleoprotein complex, subunit Nop10"/>
    <property type="match status" value="1"/>
</dbReference>
<proteinExistence type="inferred from homology"/>
<sequence>MGYKIRKCKQCSRYTLEESCPYCGGKTVNPQPARFSPADRYGKYRRQSKQIEDTI</sequence>
<dbReference type="SUPFAM" id="SSF144210">
    <property type="entry name" value="Nop10-like SnoRNP"/>
    <property type="match status" value="1"/>
</dbReference>
<evidence type="ECO:0000256" key="6">
    <source>
        <dbReference type="ARBA" id="ARBA00023274"/>
    </source>
</evidence>
<dbReference type="STRING" id="644295.Metev_1982"/>
<dbReference type="EMBL" id="CP002069">
    <property type="protein sequence ID" value="ADI74812.1"/>
    <property type="molecule type" value="Genomic_DNA"/>
</dbReference>
<evidence type="ECO:0000256" key="8">
    <source>
        <dbReference type="SAM" id="MobiDB-lite"/>
    </source>
</evidence>
<keyword evidence="6 7" id="KW-0687">Ribonucleoprotein</keyword>
<dbReference type="GO" id="GO:1990904">
    <property type="term" value="C:ribonucleoprotein complex"/>
    <property type="evidence" value="ECO:0007669"/>
    <property type="project" value="UniProtKB-KW"/>
</dbReference>
<evidence type="ECO:0000313" key="10">
    <source>
        <dbReference type="Proteomes" id="UP000000391"/>
    </source>
</evidence>
<evidence type="ECO:0000256" key="1">
    <source>
        <dbReference type="ARBA" id="ARBA00002325"/>
    </source>
</evidence>
<comment type="similarity">
    <text evidence="2 7">Belongs to the NOP10 family.</text>
</comment>